<sequence>MLPVSGSIQGSNHTKNNLSAKGIIPESGREPEKHQIGVDGAWRRILWLTNRT</sequence>
<reference evidence="2 3" key="1">
    <citation type="submission" date="2018-06" db="EMBL/GenBank/DDBJ databases">
        <title>Genomic Encyclopedia of Archaeal and Bacterial Type Strains, Phase II (KMG-II): from individual species to whole genera.</title>
        <authorList>
            <person name="Goeker M."/>
        </authorList>
    </citation>
    <scope>NUCLEOTIDE SEQUENCE [LARGE SCALE GENOMIC DNA]</scope>
    <source>
        <strain evidence="2 3">DSM 22011</strain>
    </source>
</reference>
<accession>A0A327XWD1</accession>
<evidence type="ECO:0000313" key="2">
    <source>
        <dbReference type="EMBL" id="RAK11635.1"/>
    </source>
</evidence>
<proteinExistence type="predicted"/>
<feature type="compositionally biased region" description="Polar residues" evidence="1">
    <location>
        <begin position="1"/>
        <end position="19"/>
    </location>
</feature>
<evidence type="ECO:0000256" key="1">
    <source>
        <dbReference type="SAM" id="MobiDB-lite"/>
    </source>
</evidence>
<name>A0A327XWD1_9RHOB</name>
<organism evidence="2 3">
    <name type="scientific">Salipiger aestuarii</name>
    <dbReference type="NCBI Taxonomy" id="568098"/>
    <lineage>
        <taxon>Bacteria</taxon>
        <taxon>Pseudomonadati</taxon>
        <taxon>Pseudomonadota</taxon>
        <taxon>Alphaproteobacteria</taxon>
        <taxon>Rhodobacterales</taxon>
        <taxon>Roseobacteraceae</taxon>
        <taxon>Salipiger</taxon>
    </lineage>
</organism>
<keyword evidence="3" id="KW-1185">Reference proteome</keyword>
<evidence type="ECO:0000313" key="3">
    <source>
        <dbReference type="Proteomes" id="UP000249165"/>
    </source>
</evidence>
<dbReference type="EMBL" id="QLMG01000048">
    <property type="protein sequence ID" value="RAK11635.1"/>
    <property type="molecule type" value="Genomic_DNA"/>
</dbReference>
<gene>
    <name evidence="2" type="ORF">ATI53_10484</name>
</gene>
<comment type="caution">
    <text evidence="2">The sequence shown here is derived from an EMBL/GenBank/DDBJ whole genome shotgun (WGS) entry which is preliminary data.</text>
</comment>
<protein>
    <submittedName>
        <fullName evidence="2">Uncharacterized protein</fullName>
    </submittedName>
</protein>
<dbReference type="Proteomes" id="UP000249165">
    <property type="component" value="Unassembled WGS sequence"/>
</dbReference>
<feature type="region of interest" description="Disordered" evidence="1">
    <location>
        <begin position="1"/>
        <end position="35"/>
    </location>
</feature>
<dbReference type="AlphaFoldDB" id="A0A327XWD1"/>